<comment type="caution">
    <text evidence="1">The sequence shown here is derived from an EMBL/GenBank/DDBJ whole genome shotgun (WGS) entry which is preliminary data.</text>
</comment>
<reference evidence="1 2" key="1">
    <citation type="submission" date="2015-06" db="EMBL/GenBank/DDBJ databases">
        <title>Improved classification and identification of acetic acid bacteria using matrix-assisted laser desorption/ionization time-of-flight mass spectrometry; Gluconobacter nephelii and Gluconobacter uchimurae are later heterotypic synonyms of Gluconobacter japonicus and Gluconobacter oxydans, respectively.</title>
        <authorList>
            <person name="Li L."/>
            <person name="Cleenwerck I."/>
            <person name="De Vuyst L."/>
            <person name="Vandamme P."/>
        </authorList>
    </citation>
    <scope>NUCLEOTIDE SEQUENCE [LARGE SCALE GENOMIC DNA]</scope>
    <source>
        <strain evidence="1 2">LMG 23690</strain>
    </source>
</reference>
<dbReference type="AlphaFoldDB" id="A0A149U6H3"/>
<sequence>MEASFVHHPMPSFDVLRHVSKTRCRFLSFSREKKRGANLMAVILITPAHWVCFWRVHSP</sequence>
<gene>
    <name evidence="1" type="ORF">AD948_02940</name>
</gene>
<evidence type="ECO:0000313" key="1">
    <source>
        <dbReference type="EMBL" id="KXV61094.1"/>
    </source>
</evidence>
<dbReference type="Proteomes" id="UP000075360">
    <property type="component" value="Unassembled WGS sequence"/>
</dbReference>
<dbReference type="PATRIC" id="fig|446692.4.peg.2966"/>
<proteinExistence type="predicted"/>
<dbReference type="EMBL" id="LHZU01000097">
    <property type="protein sequence ID" value="KXV61094.1"/>
    <property type="molecule type" value="Genomic_DNA"/>
</dbReference>
<accession>A0A149U6H3</accession>
<evidence type="ECO:0000313" key="2">
    <source>
        <dbReference type="Proteomes" id="UP000075360"/>
    </source>
</evidence>
<protein>
    <submittedName>
        <fullName evidence="1">Uncharacterized protein</fullName>
    </submittedName>
</protein>
<name>A0A149U6H3_9PROT</name>
<organism evidence="1 2">
    <name type="scientific">Acetobacter senegalensis</name>
    <dbReference type="NCBI Taxonomy" id="446692"/>
    <lineage>
        <taxon>Bacteria</taxon>
        <taxon>Pseudomonadati</taxon>
        <taxon>Pseudomonadota</taxon>
        <taxon>Alphaproteobacteria</taxon>
        <taxon>Acetobacterales</taxon>
        <taxon>Acetobacteraceae</taxon>
        <taxon>Acetobacter</taxon>
    </lineage>
</organism>